<comment type="function">
    <text evidence="9">Splits internally a 1,3-beta-glucan molecule and transfers the newly generated reducing end (the donor) to the non-reducing end of another 1,3-beta-glucan molecule (the acceptor) forming a 1,3-beta linkage, resulting in the elongation of 1,3-beta-glucan chains in the cell wall.</text>
</comment>
<evidence type="ECO:0000256" key="2">
    <source>
        <dbReference type="ARBA" id="ARBA00007528"/>
    </source>
</evidence>
<keyword evidence="14" id="KW-1185">Reference proteome</keyword>
<evidence type="ECO:0000313" key="14">
    <source>
        <dbReference type="Proteomes" id="UP000799324"/>
    </source>
</evidence>
<dbReference type="GO" id="GO:0031505">
    <property type="term" value="P:fungal-type cell wall organization"/>
    <property type="evidence" value="ECO:0007669"/>
    <property type="project" value="TreeGrafter"/>
</dbReference>
<keyword evidence="9" id="KW-0808">Transferase</keyword>
<evidence type="ECO:0000256" key="8">
    <source>
        <dbReference type="ARBA" id="ARBA00023288"/>
    </source>
</evidence>
<feature type="region of interest" description="Disordered" evidence="10">
    <location>
        <begin position="652"/>
        <end position="679"/>
    </location>
</feature>
<dbReference type="SMART" id="SM00768">
    <property type="entry name" value="X8"/>
    <property type="match status" value="1"/>
</dbReference>
<dbReference type="EC" id="2.4.1.-" evidence="9"/>
<evidence type="ECO:0000256" key="7">
    <source>
        <dbReference type="ARBA" id="ARBA00023180"/>
    </source>
</evidence>
<keyword evidence="5 9" id="KW-0472">Membrane</keyword>
<dbReference type="SUPFAM" id="SSF51445">
    <property type="entry name" value="(Trans)glycosidases"/>
    <property type="match status" value="1"/>
</dbReference>
<evidence type="ECO:0000256" key="11">
    <source>
        <dbReference type="SAM" id="Phobius"/>
    </source>
</evidence>
<feature type="signal peptide" evidence="9">
    <location>
        <begin position="1"/>
        <end position="25"/>
    </location>
</feature>
<keyword evidence="7" id="KW-0325">Glycoprotein</keyword>
<accession>A0A6A6T4P2</accession>
<dbReference type="Pfam" id="PF07983">
    <property type="entry name" value="X8"/>
    <property type="match status" value="1"/>
</dbReference>
<keyword evidence="11" id="KW-0812">Transmembrane</keyword>
<sequence length="679" mass="74108">MTSKGYDQSQFLWLLLLVLALRAVAQVDTIVIKGSRFFYNSNGSEFILRGIAYQSYFWTEYFDPSNYVVDPLGEVYTRCETDIQYFRQLRINVVRTYALDLNLPDHGPCLNALADAGIYVFADLSTVNATMNINNTWDTTILKQFTAAVDTLAAYPNVLGVGVGNPRGSFTSDDSSSTIPFYKAAVRDIKRYIKEKAYREIPVGIELGPYKPPDIFNQVDYVTCDQIRPDFIGLTLLLQESIESDNCTEPSLIDEIVGNFSNFPVPLFISGYGCYLPNGVSHDVRDWKYLPTIYSDKASEVLTGGILQSYFQTFDSESDYGIVQFDQSDGSITPLSAFSNISSVMTAIKPTSTDLANYTPSSSTPACPTLSEDWNTSAVLPPTPYEPLCSCMYDSLRCVLKGDANIEQTAGYNSLIIYGDNKYGVLEDVCEGPNNCKGIWGRLGTGEYGAFSACNMTTRWSWAANEYWKKHGECRVNGTAELRDEPTPPSSDCSFLLQQVGDDGDKTLTATLTPSATADVRSSPSTPALGPGGLSTGAKAGIGVSISVFGIAVISGVLFILHRRRQMRPTTGQPDHPELVTTGVEKYRYTLSPQFSPGADVPPAAYISPDAELPAKSRPSEAPSNVAMIPAVNYSPVELAHPITYSELAADGRSRTQSLSGSIHTAGSEDDSADERGRR</sequence>
<dbReference type="GO" id="GO:0005886">
    <property type="term" value="C:plasma membrane"/>
    <property type="evidence" value="ECO:0007669"/>
    <property type="project" value="UniProtKB-SubCell"/>
</dbReference>
<evidence type="ECO:0000256" key="10">
    <source>
        <dbReference type="SAM" id="MobiDB-lite"/>
    </source>
</evidence>
<dbReference type="InterPro" id="IPR017853">
    <property type="entry name" value="GH"/>
</dbReference>
<keyword evidence="8 9" id="KW-0449">Lipoprotein</keyword>
<evidence type="ECO:0000313" key="13">
    <source>
        <dbReference type="EMBL" id="KAF2655029.1"/>
    </source>
</evidence>
<comment type="similarity">
    <text evidence="2 9">Belongs to the glycosyl hydrolase 72 family.</text>
</comment>
<dbReference type="PANTHER" id="PTHR31468:SF2">
    <property type="entry name" value="1,3-BETA-GLUCANOSYLTRANSFERASE GAS1"/>
    <property type="match status" value="1"/>
</dbReference>
<evidence type="ECO:0000256" key="6">
    <source>
        <dbReference type="ARBA" id="ARBA00023157"/>
    </source>
</evidence>
<keyword evidence="3 9" id="KW-0336">GPI-anchor</keyword>
<evidence type="ECO:0000256" key="3">
    <source>
        <dbReference type="ARBA" id="ARBA00022622"/>
    </source>
</evidence>
<name>A0A6A6T4P2_9PLEO</name>
<dbReference type="InterPro" id="IPR004886">
    <property type="entry name" value="Glucanosyltransferase"/>
</dbReference>
<keyword evidence="11" id="KW-1133">Transmembrane helix</keyword>
<evidence type="ECO:0000256" key="5">
    <source>
        <dbReference type="ARBA" id="ARBA00023136"/>
    </source>
</evidence>
<evidence type="ECO:0000256" key="4">
    <source>
        <dbReference type="ARBA" id="ARBA00022729"/>
    </source>
</evidence>
<feature type="region of interest" description="Disordered" evidence="10">
    <location>
        <begin position="513"/>
        <end position="532"/>
    </location>
</feature>
<proteinExistence type="inferred from homology"/>
<dbReference type="Pfam" id="PF03198">
    <property type="entry name" value="Glyco_hydro_72"/>
    <property type="match status" value="1"/>
</dbReference>
<dbReference type="Gene3D" id="1.20.58.1040">
    <property type="match status" value="1"/>
</dbReference>
<feature type="transmembrane region" description="Helical" evidence="11">
    <location>
        <begin position="540"/>
        <end position="561"/>
    </location>
</feature>
<gene>
    <name evidence="13" type="ORF">K491DRAFT_716667</name>
</gene>
<evidence type="ECO:0000256" key="1">
    <source>
        <dbReference type="ARBA" id="ARBA00004609"/>
    </source>
</evidence>
<feature type="chain" id="PRO_5025716444" description="1,3-beta-glucanosyltransferase" evidence="9">
    <location>
        <begin position="26"/>
        <end position="679"/>
    </location>
</feature>
<feature type="domain" description="X8" evidence="12">
    <location>
        <begin position="396"/>
        <end position="495"/>
    </location>
</feature>
<evidence type="ECO:0000256" key="9">
    <source>
        <dbReference type="RuleBase" id="RU361209"/>
    </source>
</evidence>
<dbReference type="GO" id="GO:0071970">
    <property type="term" value="P:fungal-type cell wall (1-&gt;3)-beta-D-glucan biosynthetic process"/>
    <property type="evidence" value="ECO:0007669"/>
    <property type="project" value="TreeGrafter"/>
</dbReference>
<dbReference type="GO" id="GO:0042124">
    <property type="term" value="F:1,3-beta-glucanosyltransferase activity"/>
    <property type="evidence" value="ECO:0007669"/>
    <property type="project" value="TreeGrafter"/>
</dbReference>
<dbReference type="PANTHER" id="PTHR31468">
    <property type="entry name" value="1,3-BETA-GLUCANOSYLTRANSFERASE GAS1"/>
    <property type="match status" value="1"/>
</dbReference>
<dbReference type="OrthoDB" id="3796639at2759"/>
<comment type="subcellular location">
    <subcellularLocation>
        <location evidence="1 9">Cell membrane</location>
        <topology evidence="1 9">Lipid-anchor</topology>
        <topology evidence="1 9">GPI-anchor</topology>
    </subcellularLocation>
</comment>
<organism evidence="13 14">
    <name type="scientific">Lophiostoma macrostomum CBS 122681</name>
    <dbReference type="NCBI Taxonomy" id="1314788"/>
    <lineage>
        <taxon>Eukaryota</taxon>
        <taxon>Fungi</taxon>
        <taxon>Dikarya</taxon>
        <taxon>Ascomycota</taxon>
        <taxon>Pezizomycotina</taxon>
        <taxon>Dothideomycetes</taxon>
        <taxon>Pleosporomycetidae</taxon>
        <taxon>Pleosporales</taxon>
        <taxon>Lophiostomataceae</taxon>
        <taxon>Lophiostoma</taxon>
    </lineage>
</organism>
<keyword evidence="4 9" id="KW-0732">Signal</keyword>
<dbReference type="InterPro" id="IPR012946">
    <property type="entry name" value="X8"/>
</dbReference>
<protein>
    <recommendedName>
        <fullName evidence="9">1,3-beta-glucanosyltransferase</fullName>
        <ecNumber evidence="9">2.4.1.-</ecNumber>
    </recommendedName>
</protein>
<keyword evidence="6" id="KW-1015">Disulfide bond</keyword>
<reference evidence="13" key="1">
    <citation type="journal article" date="2020" name="Stud. Mycol.">
        <title>101 Dothideomycetes genomes: a test case for predicting lifestyles and emergence of pathogens.</title>
        <authorList>
            <person name="Haridas S."/>
            <person name="Albert R."/>
            <person name="Binder M."/>
            <person name="Bloem J."/>
            <person name="Labutti K."/>
            <person name="Salamov A."/>
            <person name="Andreopoulos B."/>
            <person name="Baker S."/>
            <person name="Barry K."/>
            <person name="Bills G."/>
            <person name="Bluhm B."/>
            <person name="Cannon C."/>
            <person name="Castanera R."/>
            <person name="Culley D."/>
            <person name="Daum C."/>
            <person name="Ezra D."/>
            <person name="Gonzalez J."/>
            <person name="Henrissat B."/>
            <person name="Kuo A."/>
            <person name="Liang C."/>
            <person name="Lipzen A."/>
            <person name="Lutzoni F."/>
            <person name="Magnuson J."/>
            <person name="Mondo S."/>
            <person name="Nolan M."/>
            <person name="Ohm R."/>
            <person name="Pangilinan J."/>
            <person name="Park H.-J."/>
            <person name="Ramirez L."/>
            <person name="Alfaro M."/>
            <person name="Sun H."/>
            <person name="Tritt A."/>
            <person name="Yoshinaga Y."/>
            <person name="Zwiers L.-H."/>
            <person name="Turgeon B."/>
            <person name="Goodwin S."/>
            <person name="Spatafora J."/>
            <person name="Crous P."/>
            <person name="Grigoriev I."/>
        </authorList>
    </citation>
    <scope>NUCLEOTIDE SEQUENCE</scope>
    <source>
        <strain evidence="13">CBS 122681</strain>
    </source>
</reference>
<dbReference type="GO" id="GO:0098552">
    <property type="term" value="C:side of membrane"/>
    <property type="evidence" value="ECO:0007669"/>
    <property type="project" value="UniProtKB-KW"/>
</dbReference>
<dbReference type="AlphaFoldDB" id="A0A6A6T4P2"/>
<dbReference type="Proteomes" id="UP000799324">
    <property type="component" value="Unassembled WGS sequence"/>
</dbReference>
<dbReference type="EMBL" id="MU004355">
    <property type="protein sequence ID" value="KAF2655029.1"/>
    <property type="molecule type" value="Genomic_DNA"/>
</dbReference>
<feature type="compositionally biased region" description="Polar residues" evidence="10">
    <location>
        <begin position="655"/>
        <end position="665"/>
    </location>
</feature>
<dbReference type="Gene3D" id="3.20.20.80">
    <property type="entry name" value="Glycosidases"/>
    <property type="match status" value="1"/>
</dbReference>
<evidence type="ECO:0000259" key="12">
    <source>
        <dbReference type="SMART" id="SM00768"/>
    </source>
</evidence>